<reference evidence="2 3" key="1">
    <citation type="journal article" date="2020" name="G3 (Bethesda)">
        <title>Improved Reference Genome for Cyclotella cryptica CCMP332, a Model for Cell Wall Morphogenesis, Salinity Adaptation, and Lipid Production in Diatoms (Bacillariophyta).</title>
        <authorList>
            <person name="Roberts W.R."/>
            <person name="Downey K.M."/>
            <person name="Ruck E.C."/>
            <person name="Traller J.C."/>
            <person name="Alverson A.J."/>
        </authorList>
    </citation>
    <scope>NUCLEOTIDE SEQUENCE [LARGE SCALE GENOMIC DNA]</scope>
    <source>
        <strain evidence="2 3">CCMP332</strain>
    </source>
</reference>
<proteinExistence type="predicted"/>
<organism evidence="2 3">
    <name type="scientific">Cyclotella cryptica</name>
    <dbReference type="NCBI Taxonomy" id="29204"/>
    <lineage>
        <taxon>Eukaryota</taxon>
        <taxon>Sar</taxon>
        <taxon>Stramenopiles</taxon>
        <taxon>Ochrophyta</taxon>
        <taxon>Bacillariophyta</taxon>
        <taxon>Coscinodiscophyceae</taxon>
        <taxon>Thalassiosirophycidae</taxon>
        <taxon>Stephanodiscales</taxon>
        <taxon>Stephanodiscaceae</taxon>
        <taxon>Cyclotella</taxon>
    </lineage>
</organism>
<evidence type="ECO:0000313" key="2">
    <source>
        <dbReference type="EMBL" id="KAL3796713.1"/>
    </source>
</evidence>
<feature type="region of interest" description="Disordered" evidence="1">
    <location>
        <begin position="61"/>
        <end position="86"/>
    </location>
</feature>
<keyword evidence="3" id="KW-1185">Reference proteome</keyword>
<gene>
    <name evidence="2" type="ORF">HJC23_010013</name>
</gene>
<dbReference type="AlphaFoldDB" id="A0ABD3Q8Q0"/>
<feature type="region of interest" description="Disordered" evidence="1">
    <location>
        <begin position="292"/>
        <end position="312"/>
    </location>
</feature>
<name>A0ABD3Q8Q0_9STRA</name>
<evidence type="ECO:0000256" key="1">
    <source>
        <dbReference type="SAM" id="MobiDB-lite"/>
    </source>
</evidence>
<feature type="compositionally biased region" description="Basic and acidic residues" evidence="1">
    <location>
        <begin position="292"/>
        <end position="303"/>
    </location>
</feature>
<accession>A0ABD3Q8Q0</accession>
<feature type="compositionally biased region" description="Polar residues" evidence="1">
    <location>
        <begin position="70"/>
        <end position="79"/>
    </location>
</feature>
<dbReference type="Proteomes" id="UP001516023">
    <property type="component" value="Unassembled WGS sequence"/>
</dbReference>
<comment type="caution">
    <text evidence="2">The sequence shown here is derived from an EMBL/GenBank/DDBJ whole genome shotgun (WGS) entry which is preliminary data.</text>
</comment>
<dbReference type="EMBL" id="JABMIG020000061">
    <property type="protein sequence ID" value="KAL3796713.1"/>
    <property type="molecule type" value="Genomic_DNA"/>
</dbReference>
<protein>
    <submittedName>
        <fullName evidence="2">Uncharacterized protein</fullName>
    </submittedName>
</protein>
<sequence length="312" mass="34644">MVSIHVAATSVTQSARAQWDNLSRAANNDQRMSSHRGFKDSIDSLLRTMFANCTGDIGGIPREEIGETFPANNPKSPQQPLARKQSHIVPAASPVPFEVAARSHSDVSRSSRNSPSPAPKLQKESLDKLRQLGAQHQLASGVYGEALADVARPSSPEKTKETPDLVDFDDGISAISSHTLEEMEKRRLQQGGGTTNPPRGKLMLEARHVVNEDIEWQEDVEFMPFAPLDSFSKPVEISRNVSTNTRQTNATEESFRMFMQTEAKYWEDEVRGDERRNGRGAVRPSIEERARRLRELSRSRSRSDGTGSVSYG</sequence>
<evidence type="ECO:0000313" key="3">
    <source>
        <dbReference type="Proteomes" id="UP001516023"/>
    </source>
</evidence>
<feature type="region of interest" description="Disordered" evidence="1">
    <location>
        <begin position="100"/>
        <end position="123"/>
    </location>
</feature>